<gene>
    <name evidence="4" type="ORF">HMPREF9447_05095</name>
</gene>
<dbReference type="PANTHER" id="PTHR30231:SF42">
    <property type="entry name" value="EXONUCLEASE"/>
    <property type="match status" value="1"/>
</dbReference>
<evidence type="ECO:0000256" key="1">
    <source>
        <dbReference type="ARBA" id="ARBA00025483"/>
    </source>
</evidence>
<dbReference type="GO" id="GO:0008408">
    <property type="term" value="F:3'-5' exonuclease activity"/>
    <property type="evidence" value="ECO:0007669"/>
    <property type="project" value="TreeGrafter"/>
</dbReference>
<dbReference type="Proteomes" id="UP000009872">
    <property type="component" value="Unassembled WGS sequence"/>
</dbReference>
<dbReference type="InterPro" id="IPR012337">
    <property type="entry name" value="RNaseH-like_sf"/>
</dbReference>
<dbReference type="FunFam" id="3.30.420.10:FF:000045">
    <property type="entry name" value="3'-5' exonuclease DinG"/>
    <property type="match status" value="1"/>
</dbReference>
<dbReference type="PATRIC" id="fig|742727.4.peg.5205"/>
<dbReference type="EMBL" id="ADLF01000024">
    <property type="protein sequence ID" value="EKU87636.1"/>
    <property type="molecule type" value="Genomic_DNA"/>
</dbReference>
<dbReference type="Pfam" id="PF00929">
    <property type="entry name" value="RNase_T"/>
    <property type="match status" value="1"/>
</dbReference>
<dbReference type="eggNOG" id="COG0847">
    <property type="taxonomic scope" value="Bacteria"/>
</dbReference>
<dbReference type="InterPro" id="IPR013520">
    <property type="entry name" value="Ribonucl_H"/>
</dbReference>
<dbReference type="InterPro" id="IPR036397">
    <property type="entry name" value="RNaseH_sf"/>
</dbReference>
<dbReference type="SMART" id="SM00479">
    <property type="entry name" value="EXOIII"/>
    <property type="match status" value="1"/>
</dbReference>
<dbReference type="GO" id="GO:0005829">
    <property type="term" value="C:cytosol"/>
    <property type="evidence" value="ECO:0007669"/>
    <property type="project" value="TreeGrafter"/>
</dbReference>
<evidence type="ECO:0000256" key="2">
    <source>
        <dbReference type="ARBA" id="ARBA00026073"/>
    </source>
</evidence>
<dbReference type="GO" id="GO:0006259">
    <property type="term" value="P:DNA metabolic process"/>
    <property type="evidence" value="ECO:0007669"/>
    <property type="project" value="UniProtKB-ARBA"/>
</dbReference>
<accession>K9DWL5</accession>
<reference evidence="4 5" key="1">
    <citation type="submission" date="2012-09" db="EMBL/GenBank/DDBJ databases">
        <title>The Genome Sequence of Bacteroides oleiciplenus YIT 12058.</title>
        <authorList>
            <consortium name="The Broad Institute Genome Sequencing Platform"/>
            <person name="Earl A."/>
            <person name="Ward D."/>
            <person name="Feldgarden M."/>
            <person name="Gevers D."/>
            <person name="Morotomi M."/>
            <person name="Walker B."/>
            <person name="Young S.K."/>
            <person name="Zeng Q."/>
            <person name="Gargeya S."/>
            <person name="Fitzgerald M."/>
            <person name="Haas B."/>
            <person name="Abouelleil A."/>
            <person name="Alvarado L."/>
            <person name="Arachchi H.M."/>
            <person name="Berlin A.M."/>
            <person name="Chapman S.B."/>
            <person name="Goldberg J."/>
            <person name="Griggs A."/>
            <person name="Gujja S."/>
            <person name="Hansen M."/>
            <person name="Howarth C."/>
            <person name="Imamovic A."/>
            <person name="Larimer J."/>
            <person name="McCowen C."/>
            <person name="Montmayeur A."/>
            <person name="Murphy C."/>
            <person name="Neiman D."/>
            <person name="Pearson M."/>
            <person name="Priest M."/>
            <person name="Roberts A."/>
            <person name="Saif S."/>
            <person name="Shea T."/>
            <person name="Sisk P."/>
            <person name="Sykes S."/>
            <person name="Wortman J."/>
            <person name="Nusbaum C."/>
            <person name="Birren B."/>
        </authorList>
    </citation>
    <scope>NUCLEOTIDE SEQUENCE [LARGE SCALE GENOMIC DNA]</scope>
    <source>
        <strain evidence="4 5">YIT 12058</strain>
    </source>
</reference>
<proteinExistence type="predicted"/>
<dbReference type="HOGENOM" id="CLU_047806_14_1_10"/>
<comment type="subunit">
    <text evidence="2">DNA polymerase III contains a core (composed of alpha, epsilon and theta chains) that associates with a tau subunit. This core dimerizes to form the POLIII' complex. PolIII' associates with the gamma complex (composed of gamma, delta, delta', psi and chi chains) and with the beta chain to form the complete DNA polymerase III complex.</text>
</comment>
<comment type="caution">
    <text evidence="4">The sequence shown here is derived from an EMBL/GenBank/DDBJ whole genome shotgun (WGS) entry which is preliminary data.</text>
</comment>
<sequence length="189" mass="21605">MDDQPERKSDLSAGRGCPIDFDIIRMEDFAAIDFETANEQRTSVCSVGVVIVREGEFVDSYYSLIRPEPEYYSYWNTRVHGLTMADTAEAPIFPDVWKEIAPLIEGLPLIAHNKGFDESCLKAVFKTYSLDYPDYEFHCTLSTARRRVKGLPNYQLHTVAAYFGYELEQHHHALADAEACAWIAREIIE</sequence>
<dbReference type="GO" id="GO:0003676">
    <property type="term" value="F:nucleic acid binding"/>
    <property type="evidence" value="ECO:0007669"/>
    <property type="project" value="InterPro"/>
</dbReference>
<organism evidence="4 5">
    <name type="scientific">Bacteroides oleiciplenus YIT 12058</name>
    <dbReference type="NCBI Taxonomy" id="742727"/>
    <lineage>
        <taxon>Bacteria</taxon>
        <taxon>Pseudomonadati</taxon>
        <taxon>Bacteroidota</taxon>
        <taxon>Bacteroidia</taxon>
        <taxon>Bacteroidales</taxon>
        <taxon>Bacteroidaceae</taxon>
        <taxon>Bacteroides</taxon>
    </lineage>
</organism>
<dbReference type="STRING" id="742727.HMPREF9447_05095"/>
<evidence type="ECO:0000313" key="5">
    <source>
        <dbReference type="Proteomes" id="UP000009872"/>
    </source>
</evidence>
<keyword evidence="5" id="KW-1185">Reference proteome</keyword>
<name>K9DWL5_9BACE</name>
<feature type="domain" description="Exonuclease" evidence="3">
    <location>
        <begin position="28"/>
        <end position="189"/>
    </location>
</feature>
<dbReference type="CDD" id="cd06130">
    <property type="entry name" value="DNA_pol_III_epsilon_like"/>
    <property type="match status" value="1"/>
</dbReference>
<dbReference type="PANTHER" id="PTHR30231">
    <property type="entry name" value="DNA POLYMERASE III SUBUNIT EPSILON"/>
    <property type="match status" value="1"/>
</dbReference>
<comment type="function">
    <text evidence="1">DNA polymerase III is a complex, multichain enzyme responsible for most of the replicative synthesis in bacteria. The epsilon subunit contain the editing function and is a proofreading 3'-5' exonuclease.</text>
</comment>
<dbReference type="AlphaFoldDB" id="K9DWL5"/>
<evidence type="ECO:0000313" key="4">
    <source>
        <dbReference type="EMBL" id="EKU87636.1"/>
    </source>
</evidence>
<dbReference type="Gene3D" id="3.30.420.10">
    <property type="entry name" value="Ribonuclease H-like superfamily/Ribonuclease H"/>
    <property type="match status" value="1"/>
</dbReference>
<protein>
    <recommendedName>
        <fullName evidence="3">Exonuclease domain-containing protein</fullName>
    </recommendedName>
</protein>
<dbReference type="SUPFAM" id="SSF53098">
    <property type="entry name" value="Ribonuclease H-like"/>
    <property type="match status" value="1"/>
</dbReference>
<evidence type="ECO:0000259" key="3">
    <source>
        <dbReference type="SMART" id="SM00479"/>
    </source>
</evidence>